<evidence type="ECO:0008006" key="5">
    <source>
        <dbReference type="Google" id="ProtNLM"/>
    </source>
</evidence>
<dbReference type="Proteomes" id="UP000245119">
    <property type="component" value="Linkage Group LG1"/>
</dbReference>
<dbReference type="GO" id="GO:0006890">
    <property type="term" value="P:retrograde vesicle-mediated transport, Golgi to endoplasmic reticulum"/>
    <property type="evidence" value="ECO:0007669"/>
    <property type="project" value="InterPro"/>
</dbReference>
<reference evidence="3 4" key="1">
    <citation type="submission" date="2018-04" db="EMBL/GenBank/DDBJ databases">
        <title>The genome of golden apple snail Pomacea canaliculata provides insight into stress tolerance and invasive adaptation.</title>
        <authorList>
            <person name="Liu C."/>
            <person name="Liu B."/>
            <person name="Ren Y."/>
            <person name="Zhang Y."/>
            <person name="Wang H."/>
            <person name="Li S."/>
            <person name="Jiang F."/>
            <person name="Yin L."/>
            <person name="Zhang G."/>
            <person name="Qian W."/>
            <person name="Fan W."/>
        </authorList>
    </citation>
    <scope>NUCLEOTIDE SEQUENCE [LARGE SCALE GENOMIC DNA]</scope>
    <source>
        <strain evidence="3">SZHN2017</strain>
        <tissue evidence="3">Muscle</tissue>
    </source>
</reference>
<keyword evidence="2" id="KW-0175">Coiled coil</keyword>
<dbReference type="InterPro" id="IPR042044">
    <property type="entry name" value="EXOC6PINT-1/Sec15/Tip20_C_dom2"/>
</dbReference>
<evidence type="ECO:0000313" key="4">
    <source>
        <dbReference type="Proteomes" id="UP000245119"/>
    </source>
</evidence>
<dbReference type="GO" id="GO:0070939">
    <property type="term" value="C:Dsl1/NZR complex"/>
    <property type="evidence" value="ECO:0007669"/>
    <property type="project" value="InterPro"/>
</dbReference>
<dbReference type="EMBL" id="PZQS01000001">
    <property type="protein sequence ID" value="PVD38545.1"/>
    <property type="molecule type" value="Genomic_DNA"/>
</dbReference>
<dbReference type="PANTHER" id="PTHR13520">
    <property type="entry name" value="RAD50-INTERACTING PROTEIN 1 RINT-1"/>
    <property type="match status" value="1"/>
</dbReference>
<dbReference type="InterPro" id="IPR042042">
    <property type="entry name" value="Tip20p_domB"/>
</dbReference>
<dbReference type="AlphaFoldDB" id="A0A2T7PYP2"/>
<protein>
    <recommendedName>
        <fullName evidence="5">RAD50-interacting protein 1</fullName>
    </recommendedName>
</protein>
<dbReference type="PROSITE" id="PS51386">
    <property type="entry name" value="RINT1_TIP20"/>
    <property type="match status" value="1"/>
</dbReference>
<evidence type="ECO:0000256" key="2">
    <source>
        <dbReference type="SAM" id="Coils"/>
    </source>
</evidence>
<name>A0A2T7PYP2_POMCA</name>
<dbReference type="InterPro" id="IPR007528">
    <property type="entry name" value="RINT1_Tip20"/>
</dbReference>
<sequence>MAAYVADGATSHAGYIITFLNSHFDDNIKSLDKIRDVVKDVKEQKDTLEKRLSQVSKEVPIEIKKAITTAESVTAKIVAIGEEKETLQHEVLDLVHELQPMVEELSRLTSQLQELEKHSKYLAFVARVEELSSEMQSCLLTESLQPALESFHALTALYDELQDSKCKHLLSFMTDTILFWNQILRDRVADEFEEVLKVMRWPTVPTTMKAPPVSNYSELKTRLQRLFKKLLHLQLPDSISVETLPSNPLLQKIPGMRPLLLPLQLMVKPLKKRFRYHFYGKRRTNSIDKPEWYFTQVLNWIRDHWDFLAQNIQPLLDETEYKEICANTEFMRGMVMLVMEKLADDLPRLLYNDVVFSHTVDEVLLFDRELRSTHGYPPTLPGCLDLLTTPEALSKWLAVEKKFAVEKVERMLESPTAWESQYKDIVDVDEVKVPECAESFMTLLYTITDRYKPLPDPVAKVQFLGLQLELLEDFRIRLVQVMKDAAPAPTAHTHTAVLNAIHYIVQVLKEWSEMVFFLQIQYFRTNHTRLVQENLRESHEKKTSCISPPKYGISSPVNTSQSSDALALELENLPSLHTTVFEDIVDLFESIMNDMLKNIVSYVFTDVQARSQPYRKDKWLALSSQKDLVTTLGLSTSACEMLLVLKDHLCLVEQRLSRPLFVKFWQRLAARLNSFIYNEVILANHYSEGGAMQLQFDMVRNLFPLFGEYTQKPESYFREVREACTLLTLKTGSAILLKETLYSALHEPSRDASLQQTDPKAALRDIGVFTLTPEQAESDADKCELVLADLHNSNLKQVFKVLIKQQGAMETEA</sequence>
<evidence type="ECO:0000256" key="1">
    <source>
        <dbReference type="ARBA" id="ARBA00061158"/>
    </source>
</evidence>
<evidence type="ECO:0000313" key="3">
    <source>
        <dbReference type="EMBL" id="PVD38545.1"/>
    </source>
</evidence>
<dbReference type="OrthoDB" id="2189254at2759"/>
<comment type="similarity">
    <text evidence="1">Belongs to the RINT1 family.</text>
</comment>
<feature type="coiled-coil region" evidence="2">
    <location>
        <begin position="31"/>
        <end position="58"/>
    </location>
</feature>
<accession>A0A2T7PYP2</accession>
<dbReference type="PANTHER" id="PTHR13520:SF0">
    <property type="entry name" value="RAD50-INTERACTING PROTEIN 1"/>
    <property type="match status" value="1"/>
</dbReference>
<gene>
    <name evidence="3" type="ORF">C0Q70_01161</name>
</gene>
<organism evidence="3 4">
    <name type="scientific">Pomacea canaliculata</name>
    <name type="common">Golden apple snail</name>
    <dbReference type="NCBI Taxonomy" id="400727"/>
    <lineage>
        <taxon>Eukaryota</taxon>
        <taxon>Metazoa</taxon>
        <taxon>Spiralia</taxon>
        <taxon>Lophotrochozoa</taxon>
        <taxon>Mollusca</taxon>
        <taxon>Gastropoda</taxon>
        <taxon>Caenogastropoda</taxon>
        <taxon>Architaenioglossa</taxon>
        <taxon>Ampullarioidea</taxon>
        <taxon>Ampullariidae</taxon>
        <taxon>Pomacea</taxon>
    </lineage>
</organism>
<dbReference type="FunFam" id="1.20.58.670:FF:000003">
    <property type="entry name" value="RAD50-interacting protein 1"/>
    <property type="match status" value="1"/>
</dbReference>
<dbReference type="Gene3D" id="1.20.58.670">
    <property type="entry name" value="Dsl1p vesicle tethering complex, Tip20p subunit, domain D"/>
    <property type="match status" value="1"/>
</dbReference>
<dbReference type="Pfam" id="PF04437">
    <property type="entry name" value="RINT1_TIP1"/>
    <property type="match status" value="1"/>
</dbReference>
<proteinExistence type="inferred from homology"/>
<dbReference type="GO" id="GO:0060628">
    <property type="term" value="P:regulation of ER to Golgi vesicle-mediated transport"/>
    <property type="evidence" value="ECO:0007669"/>
    <property type="project" value="TreeGrafter"/>
</dbReference>
<keyword evidence="4" id="KW-1185">Reference proteome</keyword>
<dbReference type="Gene3D" id="1.20.58.1420">
    <property type="entry name" value="Dsl1p vesicle tethering complex, Tip20p subunit, domain B"/>
    <property type="match status" value="1"/>
</dbReference>
<dbReference type="GO" id="GO:0006888">
    <property type="term" value="P:endoplasmic reticulum to Golgi vesicle-mediated transport"/>
    <property type="evidence" value="ECO:0007669"/>
    <property type="project" value="InterPro"/>
</dbReference>
<comment type="caution">
    <text evidence="3">The sequence shown here is derived from an EMBL/GenBank/DDBJ whole genome shotgun (WGS) entry which is preliminary data.</text>
</comment>
<dbReference type="STRING" id="400727.A0A2T7PYP2"/>